<evidence type="ECO:0000256" key="7">
    <source>
        <dbReference type="RuleBase" id="RU364069"/>
    </source>
</evidence>
<name>A0A2D2CY11_METT3</name>
<dbReference type="AlphaFoldDB" id="A0A2D2CY11"/>
<feature type="active site" description="Proton acceptor" evidence="5">
    <location>
        <position position="62"/>
    </location>
</feature>
<evidence type="ECO:0000256" key="4">
    <source>
        <dbReference type="ARBA" id="ARBA00019595"/>
    </source>
</evidence>
<reference evidence="9" key="1">
    <citation type="submission" date="2017-10" db="EMBL/GenBank/DDBJ databases">
        <title>Completed PacBio SMRT sequence of Methylosinus trichosporium OB3b reveals presence of a third large plasmid.</title>
        <authorList>
            <person name="Charles T.C."/>
            <person name="Lynch M.D.J."/>
            <person name="Heil J.R."/>
            <person name="Cheng J."/>
        </authorList>
    </citation>
    <scope>NUCLEOTIDE SEQUENCE [LARGE SCALE GENOMIC DNA]</scope>
    <source>
        <strain evidence="9">OB3b</strain>
    </source>
</reference>
<dbReference type="RefSeq" id="WP_003614145.1">
    <property type="nucleotide sequence ID" value="NZ_ADVE02000001.1"/>
</dbReference>
<protein>
    <recommendedName>
        <fullName evidence="4 7">dTDP-4-dehydrorhamnose 3,5-epimerase</fullName>
        <ecNumber evidence="3 7">5.1.3.13</ecNumber>
    </recommendedName>
    <alternativeName>
        <fullName evidence="7">Thymidine diphospho-4-keto-rhamnose 3,5-epimerase</fullName>
    </alternativeName>
</protein>
<dbReference type="Pfam" id="PF00908">
    <property type="entry name" value="dTDP_sugar_isom"/>
    <property type="match status" value="1"/>
</dbReference>
<dbReference type="EC" id="5.1.3.13" evidence="3 7"/>
<keyword evidence="7" id="KW-0413">Isomerase</keyword>
<dbReference type="SUPFAM" id="SSF51182">
    <property type="entry name" value="RmlC-like cupins"/>
    <property type="match status" value="1"/>
</dbReference>
<feature type="active site" description="Proton donor" evidence="5">
    <location>
        <position position="132"/>
    </location>
</feature>
<dbReference type="InterPro" id="IPR011051">
    <property type="entry name" value="RmlC_Cupin_sf"/>
</dbReference>
<dbReference type="UniPathway" id="UPA00124"/>
<dbReference type="Proteomes" id="UP000230709">
    <property type="component" value="Chromosome"/>
</dbReference>
<dbReference type="InterPro" id="IPR014710">
    <property type="entry name" value="RmlC-like_jellyroll"/>
</dbReference>
<evidence type="ECO:0000313" key="8">
    <source>
        <dbReference type="EMBL" id="ATQ67529.1"/>
    </source>
</evidence>
<dbReference type="KEGG" id="mtw:CQW49_06240"/>
<dbReference type="GO" id="GO:0019305">
    <property type="term" value="P:dTDP-rhamnose biosynthetic process"/>
    <property type="evidence" value="ECO:0007669"/>
    <property type="project" value="UniProtKB-UniRule"/>
</dbReference>
<evidence type="ECO:0000313" key="9">
    <source>
        <dbReference type="Proteomes" id="UP000230709"/>
    </source>
</evidence>
<gene>
    <name evidence="8" type="primary">rfbC</name>
    <name evidence="8" type="ORF">CQW49_06240</name>
</gene>
<evidence type="ECO:0000256" key="3">
    <source>
        <dbReference type="ARBA" id="ARBA00012098"/>
    </source>
</evidence>
<comment type="subunit">
    <text evidence="7">Homodimer.</text>
</comment>
<evidence type="ECO:0000256" key="1">
    <source>
        <dbReference type="ARBA" id="ARBA00001298"/>
    </source>
</evidence>
<dbReference type="GO" id="GO:0008830">
    <property type="term" value="F:dTDP-4-dehydrorhamnose 3,5-epimerase activity"/>
    <property type="evidence" value="ECO:0007669"/>
    <property type="project" value="UniProtKB-UniRule"/>
</dbReference>
<accession>A0A2D2CY11</accession>
<dbReference type="CDD" id="cd00438">
    <property type="entry name" value="cupin_RmlC"/>
    <property type="match status" value="1"/>
</dbReference>
<evidence type="ECO:0000256" key="6">
    <source>
        <dbReference type="PIRSR" id="PIRSR600888-3"/>
    </source>
</evidence>
<dbReference type="GO" id="GO:0000271">
    <property type="term" value="P:polysaccharide biosynthetic process"/>
    <property type="evidence" value="ECO:0007669"/>
    <property type="project" value="TreeGrafter"/>
</dbReference>
<comment type="catalytic activity">
    <reaction evidence="1 7">
        <text>dTDP-4-dehydro-6-deoxy-alpha-D-glucose = dTDP-4-dehydro-beta-L-rhamnose</text>
        <dbReference type="Rhea" id="RHEA:16969"/>
        <dbReference type="ChEBI" id="CHEBI:57649"/>
        <dbReference type="ChEBI" id="CHEBI:62830"/>
        <dbReference type="EC" id="5.1.3.13"/>
    </reaction>
</comment>
<dbReference type="Gene3D" id="2.60.120.10">
    <property type="entry name" value="Jelly Rolls"/>
    <property type="match status" value="1"/>
</dbReference>
<comment type="function">
    <text evidence="2 7">Catalyzes the epimerization of the C3' and C5'positions of dTDP-6-deoxy-D-xylo-4-hexulose, forming dTDP-6-deoxy-L-lyxo-4-hexulose.</text>
</comment>
<evidence type="ECO:0000256" key="5">
    <source>
        <dbReference type="PIRSR" id="PIRSR600888-1"/>
    </source>
</evidence>
<keyword evidence="9" id="KW-1185">Reference proteome</keyword>
<organism evidence="8 9">
    <name type="scientific">Methylosinus trichosporium (strain ATCC 35070 / NCIMB 11131 / UNIQEM 75 / OB3b)</name>
    <dbReference type="NCBI Taxonomy" id="595536"/>
    <lineage>
        <taxon>Bacteria</taxon>
        <taxon>Pseudomonadati</taxon>
        <taxon>Pseudomonadota</taxon>
        <taxon>Alphaproteobacteria</taxon>
        <taxon>Hyphomicrobiales</taxon>
        <taxon>Methylocystaceae</taxon>
        <taxon>Methylosinus</taxon>
    </lineage>
</organism>
<dbReference type="NCBIfam" id="TIGR01221">
    <property type="entry name" value="rmlC"/>
    <property type="match status" value="1"/>
</dbReference>
<comment type="similarity">
    <text evidence="7">Belongs to the dTDP-4-dehydrorhamnose 3,5-epimerase family.</text>
</comment>
<dbReference type="PANTHER" id="PTHR21047">
    <property type="entry name" value="DTDP-6-DEOXY-D-GLUCOSE-3,5 EPIMERASE"/>
    <property type="match status" value="1"/>
</dbReference>
<sequence length="184" mass="20963">MIVEDTALAGVKIVTPKKFGDERGFFSETHNQNKWDAHGLHYRFVQDNHSLSREVGVIRGLHFQTAPFAQDKLVRVVRGRILDVAVDIRRSSPTFGRHVAVELSAENWRQLLVPIGFAHAFCTLEPDTEVFYKVTNFYSGANDRGLAFDDPDLGIDWPVALERAVLSDKDRRWPRLRDLADAFD</sequence>
<comment type="pathway">
    <text evidence="7">Carbohydrate biosynthesis; dTDP-L-rhamnose biosynthesis.</text>
</comment>
<feature type="site" description="Participates in a stacking interaction with the thymidine ring of dTDP-4-oxo-6-deoxyglucose" evidence="6">
    <location>
        <position position="138"/>
    </location>
</feature>
<dbReference type="InterPro" id="IPR000888">
    <property type="entry name" value="RmlC-like"/>
</dbReference>
<dbReference type="STRING" id="595536.GCA_000178815_03911"/>
<proteinExistence type="inferred from homology"/>
<dbReference type="GO" id="GO:0005829">
    <property type="term" value="C:cytosol"/>
    <property type="evidence" value="ECO:0007669"/>
    <property type="project" value="TreeGrafter"/>
</dbReference>
<dbReference type="PANTHER" id="PTHR21047:SF2">
    <property type="entry name" value="THYMIDINE DIPHOSPHO-4-KETO-RHAMNOSE 3,5-EPIMERASE"/>
    <property type="match status" value="1"/>
</dbReference>
<dbReference type="EMBL" id="CP023737">
    <property type="protein sequence ID" value="ATQ67529.1"/>
    <property type="molecule type" value="Genomic_DNA"/>
</dbReference>
<evidence type="ECO:0000256" key="2">
    <source>
        <dbReference type="ARBA" id="ARBA00001997"/>
    </source>
</evidence>